<evidence type="ECO:0000259" key="3">
    <source>
        <dbReference type="Pfam" id="PF07714"/>
    </source>
</evidence>
<dbReference type="InterPro" id="IPR011009">
    <property type="entry name" value="Kinase-like_dom_sf"/>
</dbReference>
<accession>A0A1Y3AVN8</accession>
<evidence type="ECO:0000313" key="4">
    <source>
        <dbReference type="EMBL" id="OTF71858.1"/>
    </source>
</evidence>
<reference evidence="4 5" key="1">
    <citation type="submission" date="2017-03" db="EMBL/GenBank/DDBJ databases">
        <title>Genome Survey of Euroglyphus maynei.</title>
        <authorList>
            <person name="Arlian L.G."/>
            <person name="Morgan M.S."/>
            <person name="Rider S.D."/>
        </authorList>
    </citation>
    <scope>NUCLEOTIDE SEQUENCE [LARGE SCALE GENOMIC DNA]</scope>
    <source>
        <strain evidence="4">Arlian Lab</strain>
        <tissue evidence="4">Whole body</tissue>
    </source>
</reference>
<dbReference type="InterPro" id="IPR050401">
    <property type="entry name" value="Cyclic_nucleotide_synthase"/>
</dbReference>
<keyword evidence="2" id="KW-0456">Lyase</keyword>
<dbReference type="GO" id="GO:0004016">
    <property type="term" value="F:adenylate cyclase activity"/>
    <property type="evidence" value="ECO:0007669"/>
    <property type="project" value="TreeGrafter"/>
</dbReference>
<name>A0A1Y3AVN8_EURMA</name>
<dbReference type="EMBL" id="MUJZ01058955">
    <property type="protein sequence ID" value="OTF71858.1"/>
    <property type="molecule type" value="Genomic_DNA"/>
</dbReference>
<dbReference type="Gene3D" id="1.10.510.10">
    <property type="entry name" value="Transferase(Phosphotransferase) domain 1"/>
    <property type="match status" value="1"/>
</dbReference>
<dbReference type="AlphaFoldDB" id="A0A1Y3AVN8"/>
<dbReference type="GO" id="GO:0007168">
    <property type="term" value="P:receptor guanylyl cyclase signaling pathway"/>
    <property type="evidence" value="ECO:0007669"/>
    <property type="project" value="TreeGrafter"/>
</dbReference>
<comment type="caution">
    <text evidence="4">The sequence shown here is derived from an EMBL/GenBank/DDBJ whole genome shotgun (WGS) entry which is preliminary data.</text>
</comment>
<feature type="domain" description="Serine-threonine/tyrosine-protein kinase catalytic" evidence="3">
    <location>
        <begin position="1"/>
        <end position="97"/>
    </location>
</feature>
<dbReference type="InterPro" id="IPR001245">
    <property type="entry name" value="Ser-Thr/Tyr_kinase_cat_dom"/>
</dbReference>
<keyword evidence="5" id="KW-1185">Reference proteome</keyword>
<keyword evidence="1" id="KW-0547">Nucleotide-binding</keyword>
<proteinExistence type="predicted"/>
<gene>
    <name evidence="4" type="ORF">BLA29_006560</name>
</gene>
<dbReference type="GO" id="GO:0005886">
    <property type="term" value="C:plasma membrane"/>
    <property type="evidence" value="ECO:0007669"/>
    <property type="project" value="TreeGrafter"/>
</dbReference>
<organism evidence="4 5">
    <name type="scientific">Euroglyphus maynei</name>
    <name type="common">Mayne's house dust mite</name>
    <dbReference type="NCBI Taxonomy" id="6958"/>
    <lineage>
        <taxon>Eukaryota</taxon>
        <taxon>Metazoa</taxon>
        <taxon>Ecdysozoa</taxon>
        <taxon>Arthropoda</taxon>
        <taxon>Chelicerata</taxon>
        <taxon>Arachnida</taxon>
        <taxon>Acari</taxon>
        <taxon>Acariformes</taxon>
        <taxon>Sarcoptiformes</taxon>
        <taxon>Astigmata</taxon>
        <taxon>Psoroptidia</taxon>
        <taxon>Analgoidea</taxon>
        <taxon>Pyroglyphidae</taxon>
        <taxon>Pyroglyphinae</taxon>
        <taxon>Euroglyphus</taxon>
    </lineage>
</organism>
<protein>
    <recommendedName>
        <fullName evidence="3">Serine-threonine/tyrosine-protein kinase catalytic domain-containing protein</fullName>
    </recommendedName>
</protein>
<dbReference type="GO" id="GO:0001653">
    <property type="term" value="F:peptide receptor activity"/>
    <property type="evidence" value="ECO:0007669"/>
    <property type="project" value="TreeGrafter"/>
</dbReference>
<dbReference type="OrthoDB" id="6337215at2759"/>
<dbReference type="Pfam" id="PF07714">
    <property type="entry name" value="PK_Tyr_Ser-Thr"/>
    <property type="match status" value="1"/>
</dbReference>
<feature type="non-terminal residue" evidence="4">
    <location>
        <position position="1"/>
    </location>
</feature>
<evidence type="ECO:0000256" key="1">
    <source>
        <dbReference type="ARBA" id="ARBA00022741"/>
    </source>
</evidence>
<dbReference type="GO" id="GO:0004383">
    <property type="term" value="F:guanylate cyclase activity"/>
    <property type="evidence" value="ECO:0007669"/>
    <property type="project" value="TreeGrafter"/>
</dbReference>
<dbReference type="PANTHER" id="PTHR11920:SF494">
    <property type="entry name" value="ATRIAL NATRIURETIC PEPTIDE RECEPTOR 2"/>
    <property type="match status" value="1"/>
</dbReference>
<dbReference type="SUPFAM" id="SSF56112">
    <property type="entry name" value="Protein kinase-like (PK-like)"/>
    <property type="match status" value="1"/>
</dbReference>
<evidence type="ECO:0000313" key="5">
    <source>
        <dbReference type="Proteomes" id="UP000194236"/>
    </source>
</evidence>
<sequence length="104" mass="12153">DVYSFAIILHEIILRQGVFYLGEHNNLSPRDIIYQLANVNGNTTTTTNAITTTNNNNNEYLRPLLEEHMADEAVLQMVRRCWHEDPNERPDFLTLQSIIRRINK</sequence>
<evidence type="ECO:0000256" key="2">
    <source>
        <dbReference type="ARBA" id="ARBA00023239"/>
    </source>
</evidence>
<dbReference type="GO" id="GO:0000166">
    <property type="term" value="F:nucleotide binding"/>
    <property type="evidence" value="ECO:0007669"/>
    <property type="project" value="UniProtKB-KW"/>
</dbReference>
<dbReference type="GO" id="GO:0004672">
    <property type="term" value="F:protein kinase activity"/>
    <property type="evidence" value="ECO:0007669"/>
    <property type="project" value="InterPro"/>
</dbReference>
<dbReference type="PANTHER" id="PTHR11920">
    <property type="entry name" value="GUANYLYL CYCLASE"/>
    <property type="match status" value="1"/>
</dbReference>
<dbReference type="Proteomes" id="UP000194236">
    <property type="component" value="Unassembled WGS sequence"/>
</dbReference>